<sequence>MKLDRKIEHIARQDRKDFYQRLEIDLHRMWREAEESGVYPVDARLTQPVLTGQPANPGRR</sequence>
<comment type="caution">
    <text evidence="1">The sequence shown here is derived from an EMBL/GenBank/DDBJ whole genome shotgun (WGS) entry which is preliminary data.</text>
</comment>
<organism evidence="1 2">
    <name type="scientific">Kibdelosporangium philippinense</name>
    <dbReference type="NCBI Taxonomy" id="211113"/>
    <lineage>
        <taxon>Bacteria</taxon>
        <taxon>Bacillati</taxon>
        <taxon>Actinomycetota</taxon>
        <taxon>Actinomycetes</taxon>
        <taxon>Pseudonocardiales</taxon>
        <taxon>Pseudonocardiaceae</taxon>
        <taxon>Kibdelosporangium</taxon>
    </lineage>
</organism>
<dbReference type="RefSeq" id="WP_233728054.1">
    <property type="nucleotide sequence ID" value="NZ_JAJVCN010000002.1"/>
</dbReference>
<accession>A0ABS8ZLC4</accession>
<gene>
    <name evidence="1" type="ORF">LWC34_27760</name>
</gene>
<evidence type="ECO:0000313" key="2">
    <source>
        <dbReference type="Proteomes" id="UP001521150"/>
    </source>
</evidence>
<keyword evidence="2" id="KW-1185">Reference proteome</keyword>
<dbReference type="Proteomes" id="UP001521150">
    <property type="component" value="Unassembled WGS sequence"/>
</dbReference>
<evidence type="ECO:0000313" key="1">
    <source>
        <dbReference type="EMBL" id="MCE7006597.1"/>
    </source>
</evidence>
<name>A0ABS8ZLC4_9PSEU</name>
<dbReference type="EMBL" id="JAJVCN010000002">
    <property type="protein sequence ID" value="MCE7006597.1"/>
    <property type="molecule type" value="Genomic_DNA"/>
</dbReference>
<protein>
    <submittedName>
        <fullName evidence="1">Uncharacterized protein</fullName>
    </submittedName>
</protein>
<reference evidence="1 2" key="1">
    <citation type="submission" date="2021-12" db="EMBL/GenBank/DDBJ databases">
        <title>Genome sequence of Kibdelosporangium philippinense ATCC 49844.</title>
        <authorList>
            <person name="Fedorov E.A."/>
            <person name="Omeragic M."/>
            <person name="Shalygina K.F."/>
            <person name="Maclea K.S."/>
        </authorList>
    </citation>
    <scope>NUCLEOTIDE SEQUENCE [LARGE SCALE GENOMIC DNA]</scope>
    <source>
        <strain evidence="1 2">ATCC 49844</strain>
    </source>
</reference>
<proteinExistence type="predicted"/>